<evidence type="ECO:0000313" key="3">
    <source>
        <dbReference type="Proteomes" id="UP000033607"/>
    </source>
</evidence>
<dbReference type="PANTHER" id="PTHR47152">
    <property type="entry name" value="SLR2084 PROTEIN-RELATED"/>
    <property type="match status" value="1"/>
</dbReference>
<name>A0A0F5Y934_9CYAN</name>
<dbReference type="EMBL" id="LATL02000323">
    <property type="protein sequence ID" value="KKD35456.1"/>
    <property type="molecule type" value="Genomic_DNA"/>
</dbReference>
<comment type="caution">
    <text evidence="2">The sequence shown here is derived from an EMBL/GenBank/DDBJ whole genome shotgun (WGS) entry which is preliminary data.</text>
</comment>
<dbReference type="RefSeq" id="WP_046281350.1">
    <property type="nucleotide sequence ID" value="NZ_LATL02000323.1"/>
</dbReference>
<dbReference type="AlphaFoldDB" id="A0A0F5Y934"/>
<evidence type="ECO:0000313" key="2">
    <source>
        <dbReference type="EMBL" id="KKD35456.1"/>
    </source>
</evidence>
<protein>
    <recommendedName>
        <fullName evidence="1">Putative restriction endonuclease domain-containing protein</fullName>
    </recommendedName>
</protein>
<sequence>MVQAIPSPPNSVDYQLILYDVSWETYEKLLEIFAERSTPRLTYYKGTLELMTPLPEHETYSWTLGRLVVVLSEELGLEIRGLKSTTWRSQPKQAGKEADECFYIQNEAKVRGKLNIDLRTDPPPDLVIEIDLSSSSMDKMAIYAELGIPEVWRWRNGNLSVHLLQDGKEYIESETSLAFESFPVKELRKFITPDLQKGENARMREFRKWVRSQLSNEINQEKRT</sequence>
<dbReference type="PANTHER" id="PTHR47152:SF2">
    <property type="entry name" value="SLR2084 PROTEIN"/>
    <property type="match status" value="1"/>
</dbReference>
<feature type="domain" description="Putative restriction endonuclease" evidence="1">
    <location>
        <begin position="23"/>
        <end position="182"/>
    </location>
</feature>
<dbReference type="Gene3D" id="3.90.1570.10">
    <property type="entry name" value="tt1808, chain A"/>
    <property type="match status" value="1"/>
</dbReference>
<dbReference type="PATRIC" id="fig|1637645.4.peg.6338"/>
<dbReference type="Pfam" id="PF05685">
    <property type="entry name" value="Uma2"/>
    <property type="match status" value="1"/>
</dbReference>
<accession>A0A0F5Y934</accession>
<dbReference type="OrthoDB" id="482924at2"/>
<dbReference type="CDD" id="cd06260">
    <property type="entry name" value="DUF820-like"/>
    <property type="match status" value="1"/>
</dbReference>
<dbReference type="InterPro" id="IPR008538">
    <property type="entry name" value="Uma2"/>
</dbReference>
<evidence type="ECO:0000259" key="1">
    <source>
        <dbReference type="Pfam" id="PF05685"/>
    </source>
</evidence>
<proteinExistence type="predicted"/>
<dbReference type="InterPro" id="IPR012296">
    <property type="entry name" value="Nuclease_put_TT1808"/>
</dbReference>
<dbReference type="InterPro" id="IPR011335">
    <property type="entry name" value="Restrct_endonuc-II-like"/>
</dbReference>
<gene>
    <name evidence="2" type="ORF">WN50_25135</name>
</gene>
<reference evidence="2 3" key="1">
    <citation type="submission" date="2015-06" db="EMBL/GenBank/DDBJ databases">
        <title>Draft genome assembly of filamentous brackish cyanobacterium Limnoraphis robusta strain CS-951.</title>
        <authorList>
            <person name="Willis A."/>
            <person name="Parks M."/>
            <person name="Burford M.A."/>
        </authorList>
    </citation>
    <scope>NUCLEOTIDE SEQUENCE [LARGE SCALE GENOMIC DNA]</scope>
    <source>
        <strain evidence="2 3">CS-951</strain>
    </source>
</reference>
<dbReference type="SUPFAM" id="SSF52980">
    <property type="entry name" value="Restriction endonuclease-like"/>
    <property type="match status" value="1"/>
</dbReference>
<organism evidence="2 3">
    <name type="scientific">Limnoraphis robusta CS-951</name>
    <dbReference type="NCBI Taxonomy" id="1637645"/>
    <lineage>
        <taxon>Bacteria</taxon>
        <taxon>Bacillati</taxon>
        <taxon>Cyanobacteriota</taxon>
        <taxon>Cyanophyceae</taxon>
        <taxon>Oscillatoriophycideae</taxon>
        <taxon>Oscillatoriales</taxon>
        <taxon>Sirenicapillariaceae</taxon>
        <taxon>Limnoraphis</taxon>
    </lineage>
</organism>
<dbReference type="Proteomes" id="UP000033607">
    <property type="component" value="Unassembled WGS sequence"/>
</dbReference>